<gene>
    <name evidence="12" type="ORF">AN277_0203445</name>
    <name evidence="13" type="ORF">BK826_04725</name>
</gene>
<evidence type="ECO:0000256" key="4">
    <source>
        <dbReference type="ARBA" id="ARBA00022519"/>
    </source>
</evidence>
<evidence type="ECO:0000256" key="6">
    <source>
        <dbReference type="ARBA" id="ARBA00022989"/>
    </source>
</evidence>
<dbReference type="PANTHER" id="PTHR30574">
    <property type="entry name" value="INNER MEMBRANE PROTEIN YEDE"/>
    <property type="match status" value="1"/>
</dbReference>
<dbReference type="PROSITE" id="PS01148">
    <property type="entry name" value="UPF0033"/>
    <property type="match status" value="1"/>
</dbReference>
<feature type="transmembrane region" description="Helical" evidence="10">
    <location>
        <begin position="243"/>
        <end position="262"/>
    </location>
</feature>
<dbReference type="Gene3D" id="3.30.110.40">
    <property type="entry name" value="TusA-like domain"/>
    <property type="match status" value="1"/>
</dbReference>
<dbReference type="OrthoDB" id="9794165at2"/>
<dbReference type="EMBL" id="LJBJ02000004">
    <property type="protein sequence ID" value="OAX52418.1"/>
    <property type="molecule type" value="Genomic_DNA"/>
</dbReference>
<dbReference type="Pfam" id="PF04143">
    <property type="entry name" value="Sulf_transp"/>
    <property type="match status" value="1"/>
</dbReference>
<evidence type="ECO:0000256" key="3">
    <source>
        <dbReference type="ARBA" id="ARBA00022475"/>
    </source>
</evidence>
<feature type="compositionally biased region" description="Low complexity" evidence="9">
    <location>
        <begin position="339"/>
        <end position="355"/>
    </location>
</feature>
<keyword evidence="5 10" id="KW-0812">Transmembrane</keyword>
<keyword evidence="7 10" id="KW-0472">Membrane</keyword>
<feature type="transmembrane region" description="Helical" evidence="10">
    <location>
        <begin position="274"/>
        <end position="292"/>
    </location>
</feature>
<feature type="transmembrane region" description="Helical" evidence="10">
    <location>
        <begin position="6"/>
        <end position="27"/>
    </location>
</feature>
<keyword evidence="3" id="KW-1003">Cell membrane</keyword>
<dbReference type="InterPro" id="IPR007272">
    <property type="entry name" value="Sulf_transp_TsuA/YedE"/>
</dbReference>
<evidence type="ECO:0000256" key="10">
    <source>
        <dbReference type="SAM" id="Phobius"/>
    </source>
</evidence>
<feature type="transmembrane region" description="Helical" evidence="10">
    <location>
        <begin position="148"/>
        <end position="170"/>
    </location>
</feature>
<comment type="subcellular location">
    <subcellularLocation>
        <location evidence="1">Cell inner membrane</location>
        <topology evidence="1">Multi-pass membrane protein</topology>
    </subcellularLocation>
</comment>
<dbReference type="EMBL" id="MODZ01000005">
    <property type="protein sequence ID" value="OIJ36009.1"/>
    <property type="molecule type" value="Genomic_DNA"/>
</dbReference>
<feature type="transmembrane region" description="Helical" evidence="10">
    <location>
        <begin position="102"/>
        <end position="120"/>
    </location>
</feature>
<evidence type="ECO:0000256" key="8">
    <source>
        <dbReference type="ARBA" id="ARBA00035655"/>
    </source>
</evidence>
<dbReference type="CDD" id="cd00291">
    <property type="entry name" value="SirA_YedF_YeeD"/>
    <property type="match status" value="1"/>
</dbReference>
<feature type="transmembrane region" description="Helical" evidence="10">
    <location>
        <begin position="68"/>
        <end position="90"/>
    </location>
</feature>
<evidence type="ECO:0000313" key="15">
    <source>
        <dbReference type="Proteomes" id="UP000179540"/>
    </source>
</evidence>
<reference evidence="12 14" key="3">
    <citation type="submission" date="2016-06" db="EMBL/GenBank/DDBJ databases">
        <title>Identification of putative biosynthetic pathways for the production of bioactive secondary metabolites by the marine actinomycete Kocuria kristinae RUTW2-3.</title>
        <authorList>
            <person name="Waterworth S.C."/>
            <person name="Walmsley T.A."/>
            <person name="Matongo T."/>
            <person name="Davies-Coleman M.T."/>
            <person name="Dorrington R.A."/>
        </authorList>
    </citation>
    <scope>NUCLEOTIDE SEQUENCE [LARGE SCALE GENOMIC DNA]</scope>
    <source>
        <strain evidence="14">RuSp02-3</strain>
        <strain evidence="12">RUTW2-3</strain>
    </source>
</reference>
<keyword evidence="2" id="KW-0813">Transport</keyword>
<dbReference type="Pfam" id="PF01206">
    <property type="entry name" value="TusA"/>
    <property type="match status" value="1"/>
</dbReference>
<feature type="transmembrane region" description="Helical" evidence="10">
    <location>
        <begin position="191"/>
        <end position="210"/>
    </location>
</feature>
<feature type="compositionally biased region" description="Low complexity" evidence="9">
    <location>
        <begin position="370"/>
        <end position="382"/>
    </location>
</feature>
<name>A0A199NUZ6_9MICC</name>
<keyword evidence="14" id="KW-1185">Reference proteome</keyword>
<dbReference type="Proteomes" id="UP000179540">
    <property type="component" value="Unassembled WGS sequence"/>
</dbReference>
<dbReference type="SUPFAM" id="SSF64307">
    <property type="entry name" value="SirA-like"/>
    <property type="match status" value="1"/>
</dbReference>
<evidence type="ECO:0000259" key="11">
    <source>
        <dbReference type="PROSITE" id="PS01148"/>
    </source>
</evidence>
<dbReference type="InterPro" id="IPR001455">
    <property type="entry name" value="TusA-like"/>
</dbReference>
<evidence type="ECO:0000256" key="7">
    <source>
        <dbReference type="ARBA" id="ARBA00023136"/>
    </source>
</evidence>
<evidence type="ECO:0000313" key="12">
    <source>
        <dbReference type="EMBL" id="OAX52418.1"/>
    </source>
</evidence>
<evidence type="ECO:0000256" key="2">
    <source>
        <dbReference type="ARBA" id="ARBA00022448"/>
    </source>
</evidence>
<feature type="region of interest" description="Disordered" evidence="9">
    <location>
        <begin position="339"/>
        <end position="382"/>
    </location>
</feature>
<feature type="transmembrane region" description="Helical" evidence="10">
    <location>
        <begin position="312"/>
        <end position="330"/>
    </location>
</feature>
<keyword evidence="6 10" id="KW-1133">Transmembrane helix</keyword>
<sequence>MILTGLGIGILLGIIMQRGRFCVTGMLRDIFLQRSWRGFTALLVVISVHGLGLALLTATGAITPEYPAFAPAAVVIGGLVFGLGIVLAGGCASGTWYRSGEGLVGSWVALALYATSAAVMKSGPLSGFTTWMKSGTTGLTTIPEALGLPAWVFAVGLAVITALAVARYRRADAARPRPARLDGRPTWQRPLGLWSAGILVGLLGVIAWPLSAATGRNDGLGITTPSSNLMGFLITGAPQKLDWGVLLVLGLLAGSFLAAKATGEFRVRVPDAQTTVRAAAGGVLMGVGASLAGGCTVGNGMVQTGLFTVQGWVALVFIALGVGLGAKLWLAPVRDRPAATGAGAGSEAEGTYTTAQSLDQALPEEDREATSAGSVPAAPAGPSVGAPAAASTAFAGIAMAPGGVGVLQRLEEKEQVRDLGDGRYALDSLGAVCPFPLLQAQRVMGELSAGDRLVIDFDCTQATDAIPQWAAKDGHAVEDFRETGSASWQITLRKGGAARA</sequence>
<proteinExistence type="inferred from homology"/>
<evidence type="ECO:0000256" key="5">
    <source>
        <dbReference type="ARBA" id="ARBA00022692"/>
    </source>
</evidence>
<evidence type="ECO:0000313" key="14">
    <source>
        <dbReference type="Proteomes" id="UP000053171"/>
    </source>
</evidence>
<comment type="similarity">
    <text evidence="8">Belongs to the TsuA/YedE (TC 9.B.102) family.</text>
</comment>
<reference evidence="14" key="1">
    <citation type="submission" date="2016-04" db="EMBL/GenBank/DDBJ databases">
        <authorList>
            <person name="Waterworth S."/>
            <person name="Matcher G."/>
        </authorList>
    </citation>
    <scope>NUCLEOTIDE SEQUENCE [LARGE SCALE GENOMIC DNA]</scope>
    <source>
        <strain evidence="14">RuSp02-3</strain>
    </source>
</reference>
<evidence type="ECO:0000313" key="13">
    <source>
        <dbReference type="EMBL" id="OIJ36009.1"/>
    </source>
</evidence>
<dbReference type="PANTHER" id="PTHR30574:SF1">
    <property type="entry name" value="SULPHUR TRANSPORT DOMAIN-CONTAINING PROTEIN"/>
    <property type="match status" value="1"/>
</dbReference>
<accession>A0A199NUZ6</accession>
<dbReference type="GO" id="GO:0005886">
    <property type="term" value="C:plasma membrane"/>
    <property type="evidence" value="ECO:0007669"/>
    <property type="project" value="UniProtKB-SubCell"/>
</dbReference>
<feature type="transmembrane region" description="Helical" evidence="10">
    <location>
        <begin position="39"/>
        <end position="62"/>
    </location>
</feature>
<keyword evidence="4" id="KW-0997">Cell inner membrane</keyword>
<feature type="domain" description="UPF0033" evidence="11">
    <location>
        <begin position="426"/>
        <end position="450"/>
    </location>
</feature>
<reference evidence="13 15" key="4">
    <citation type="submission" date="2016-10" db="EMBL/GenBank/DDBJ databases">
        <title>Draft genome sequence of strain LCT isolated from the Shenzhou X spacecraft of China.</title>
        <authorList>
            <person name="Huang B."/>
        </authorList>
    </citation>
    <scope>NUCLEOTIDE SEQUENCE [LARGE SCALE GENOMIC DNA]</scope>
    <source>
        <strain evidence="13 15">LCT-H5</strain>
    </source>
</reference>
<organism evidence="12 14">
    <name type="scientific">Rothia kristinae</name>
    <dbReference type="NCBI Taxonomy" id="37923"/>
    <lineage>
        <taxon>Bacteria</taxon>
        <taxon>Bacillati</taxon>
        <taxon>Actinomycetota</taxon>
        <taxon>Actinomycetes</taxon>
        <taxon>Micrococcales</taxon>
        <taxon>Micrococcaceae</taxon>
        <taxon>Rothia</taxon>
    </lineage>
</organism>
<protein>
    <recommendedName>
        <fullName evidence="11">UPF0033 domain-containing protein</fullName>
    </recommendedName>
</protein>
<dbReference type="RefSeq" id="WP_064725076.1">
    <property type="nucleotide sequence ID" value="NZ_JBEYYV010000010.1"/>
</dbReference>
<reference evidence="12" key="2">
    <citation type="submission" date="2016-04" db="EMBL/GenBank/DDBJ databases">
        <authorList>
            <person name="Evans L.H."/>
            <person name="Alamgir A."/>
            <person name="Owens N."/>
            <person name="Weber N.D."/>
            <person name="Virtaneva K."/>
            <person name="Barbian K."/>
            <person name="Babar A."/>
            <person name="Rosenke K."/>
        </authorList>
    </citation>
    <scope>NUCLEOTIDE SEQUENCE [LARGE SCALE GENOMIC DNA]</scope>
    <source>
        <strain evidence="12">RUTW2-3</strain>
    </source>
</reference>
<evidence type="ECO:0000256" key="1">
    <source>
        <dbReference type="ARBA" id="ARBA00004429"/>
    </source>
</evidence>
<comment type="caution">
    <text evidence="12">The sequence shown here is derived from an EMBL/GenBank/DDBJ whole genome shotgun (WGS) entry which is preliminary data.</text>
</comment>
<dbReference type="InterPro" id="IPR036868">
    <property type="entry name" value="TusA-like_sf"/>
</dbReference>
<dbReference type="AlphaFoldDB" id="A0A199NUZ6"/>
<evidence type="ECO:0000256" key="9">
    <source>
        <dbReference type="SAM" id="MobiDB-lite"/>
    </source>
</evidence>
<dbReference type="Proteomes" id="UP000053171">
    <property type="component" value="Unassembled WGS sequence"/>
</dbReference>